<reference evidence="3" key="1">
    <citation type="submission" date="2018-05" db="EMBL/GenBank/DDBJ databases">
        <authorList>
            <person name="Lanie J.A."/>
            <person name="Ng W.-L."/>
            <person name="Kazmierczak K.M."/>
            <person name="Andrzejewski T.M."/>
            <person name="Davidsen T.M."/>
            <person name="Wayne K.J."/>
            <person name="Tettelin H."/>
            <person name="Glass J.I."/>
            <person name="Rusch D."/>
            <person name="Podicherti R."/>
            <person name="Tsui H.-C.T."/>
            <person name="Winkler M.E."/>
        </authorList>
    </citation>
    <scope>NUCLEOTIDE SEQUENCE</scope>
</reference>
<dbReference type="AlphaFoldDB" id="A0A382E8I5"/>
<organism evidence="3">
    <name type="scientific">marine metagenome</name>
    <dbReference type="NCBI Taxonomy" id="408172"/>
    <lineage>
        <taxon>unclassified sequences</taxon>
        <taxon>metagenomes</taxon>
        <taxon>ecological metagenomes</taxon>
    </lineage>
</organism>
<evidence type="ECO:0000259" key="2">
    <source>
        <dbReference type="Pfam" id="PF24696"/>
    </source>
</evidence>
<dbReference type="EMBL" id="UINC01043002">
    <property type="protein sequence ID" value="SVB46394.1"/>
    <property type="molecule type" value="Genomic_DNA"/>
</dbReference>
<dbReference type="Pfam" id="PF24696">
    <property type="entry name" value="UGSC"/>
    <property type="match status" value="1"/>
</dbReference>
<dbReference type="InterPro" id="IPR057767">
    <property type="entry name" value="UGSC-like_dom"/>
</dbReference>
<feature type="domain" description="UGSC-like" evidence="2">
    <location>
        <begin position="5"/>
        <end position="94"/>
    </location>
</feature>
<accession>A0A382E8I5</accession>
<feature type="compositionally biased region" description="Polar residues" evidence="1">
    <location>
        <begin position="1"/>
        <end position="10"/>
    </location>
</feature>
<protein>
    <recommendedName>
        <fullName evidence="2">UGSC-like domain-containing protein</fullName>
    </recommendedName>
</protein>
<feature type="region of interest" description="Disordered" evidence="1">
    <location>
        <begin position="1"/>
        <end position="23"/>
    </location>
</feature>
<gene>
    <name evidence="3" type="ORF">METZ01_LOCUS199248</name>
</gene>
<evidence type="ECO:0000256" key="1">
    <source>
        <dbReference type="SAM" id="MobiDB-lite"/>
    </source>
</evidence>
<name>A0A382E8I5_9ZZZZ</name>
<proteinExistence type="predicted"/>
<sequence length="94" mass="10238">MSITVYNPSSKPAPKVLHSASRNGSLKGGVLGIIDNSKPNSDTVLKRVAEQLKNRFEIEEMVWSRKPTASLPISDDEVKKLVKKCDFVLAGVGD</sequence>
<evidence type="ECO:0000313" key="3">
    <source>
        <dbReference type="EMBL" id="SVB46394.1"/>
    </source>
</evidence>